<reference evidence="2 3" key="1">
    <citation type="submission" date="2017-10" db="EMBL/GenBank/DDBJ databases">
        <title>Draft genome of actinobacteria isolated from guarana (Paullinia cupana (Mart.) Ducke.</title>
        <authorList>
            <person name="Siqueira K.A."/>
            <person name="Liotti R.G."/>
            <person name="Mendes T.A."/>
            <person name="Soares M.A."/>
        </authorList>
    </citation>
    <scope>NUCLEOTIDE SEQUENCE [LARGE SCALE GENOMIC DNA]</scope>
    <source>
        <strain evidence="2 3">199</strain>
    </source>
</reference>
<name>A0A426RZB3_9ACTN</name>
<proteinExistence type="predicted"/>
<dbReference type="Proteomes" id="UP000276379">
    <property type="component" value="Unassembled WGS sequence"/>
</dbReference>
<dbReference type="RefSeq" id="WP_125214717.1">
    <property type="nucleotide sequence ID" value="NZ_PDES01000015.1"/>
</dbReference>
<gene>
    <name evidence="2" type="ORF">CQW44_30595</name>
</gene>
<evidence type="ECO:0008006" key="4">
    <source>
        <dbReference type="Google" id="ProtNLM"/>
    </source>
</evidence>
<comment type="caution">
    <text evidence="2">The sequence shown here is derived from an EMBL/GenBank/DDBJ whole genome shotgun (WGS) entry which is preliminary data.</text>
</comment>
<evidence type="ECO:0000313" key="3">
    <source>
        <dbReference type="Proteomes" id="UP000276379"/>
    </source>
</evidence>
<evidence type="ECO:0000313" key="2">
    <source>
        <dbReference type="EMBL" id="RRQ81552.1"/>
    </source>
</evidence>
<keyword evidence="3" id="KW-1185">Reference proteome</keyword>
<protein>
    <recommendedName>
        <fullName evidence="4">Terminase small subunit</fullName>
    </recommendedName>
</protein>
<evidence type="ECO:0000256" key="1">
    <source>
        <dbReference type="SAM" id="MobiDB-lite"/>
    </source>
</evidence>
<organism evidence="2 3">
    <name type="scientific">Streptomyces griseofuscus</name>
    <dbReference type="NCBI Taxonomy" id="146922"/>
    <lineage>
        <taxon>Bacteria</taxon>
        <taxon>Bacillati</taxon>
        <taxon>Actinomycetota</taxon>
        <taxon>Actinomycetes</taxon>
        <taxon>Kitasatosporales</taxon>
        <taxon>Streptomycetaceae</taxon>
        <taxon>Streptomyces</taxon>
    </lineage>
</organism>
<sequence length="155" mass="17077">MASGGARSRSGPAPDPTALRRDRDAGEWTVLPAEGRQGAAPDWPLTEQTDREADLWERLWEMPQALMWERYGQELEVALYVRRLAEAEKPDAFVGLSTLVRQMSDSLGLTTPGMRANRWRIDRLEGDTTRQEASVSAIAPNSARARLKALSGGSG</sequence>
<feature type="region of interest" description="Disordered" evidence="1">
    <location>
        <begin position="1"/>
        <end position="47"/>
    </location>
</feature>
<dbReference type="AlphaFoldDB" id="A0A426RZB3"/>
<dbReference type="EMBL" id="PDES01000015">
    <property type="protein sequence ID" value="RRQ81552.1"/>
    <property type="molecule type" value="Genomic_DNA"/>
</dbReference>
<accession>A0A426RZB3</accession>